<gene>
    <name evidence="5" type="ORF">GCM10023191_024080</name>
</gene>
<evidence type="ECO:0000256" key="2">
    <source>
        <dbReference type="ARBA" id="ARBA00022714"/>
    </source>
</evidence>
<evidence type="ECO:0000256" key="1">
    <source>
        <dbReference type="ARBA" id="ARBA00001974"/>
    </source>
</evidence>
<dbReference type="InterPro" id="IPR008333">
    <property type="entry name" value="Cbr1-like_FAD-bd_dom"/>
</dbReference>
<organism evidence="5 6">
    <name type="scientific">Actinoallomurus oryzae</name>
    <dbReference type="NCBI Taxonomy" id="502180"/>
    <lineage>
        <taxon>Bacteria</taxon>
        <taxon>Bacillati</taxon>
        <taxon>Actinomycetota</taxon>
        <taxon>Actinomycetes</taxon>
        <taxon>Streptosporangiales</taxon>
        <taxon>Thermomonosporaceae</taxon>
        <taxon>Actinoallomurus</taxon>
    </lineage>
</organism>
<dbReference type="Pfam" id="PF00175">
    <property type="entry name" value="NAD_binding_1"/>
    <property type="match status" value="1"/>
</dbReference>
<keyword evidence="2" id="KW-0001">2Fe-2S</keyword>
<dbReference type="Proteomes" id="UP001500503">
    <property type="component" value="Unassembled WGS sequence"/>
</dbReference>
<keyword evidence="2" id="KW-0408">Iron</keyword>
<name>A0ABP8PT91_9ACTN</name>
<protein>
    <submittedName>
        <fullName evidence="5">Ferredoxin reductase</fullName>
    </submittedName>
</protein>
<dbReference type="Gene3D" id="3.40.50.80">
    <property type="entry name" value="Nucleotide-binding domain of ferredoxin-NADP reductase (FNR) module"/>
    <property type="match status" value="1"/>
</dbReference>
<comment type="caution">
    <text evidence="5">The sequence shown here is derived from an EMBL/GenBank/DDBJ whole genome shotgun (WGS) entry which is preliminary data.</text>
</comment>
<evidence type="ECO:0000313" key="5">
    <source>
        <dbReference type="EMBL" id="GAA4490993.1"/>
    </source>
</evidence>
<dbReference type="Gene3D" id="2.40.30.10">
    <property type="entry name" value="Translation factors"/>
    <property type="match status" value="1"/>
</dbReference>
<dbReference type="RefSeq" id="WP_345461698.1">
    <property type="nucleotide sequence ID" value="NZ_BAABHF010000016.1"/>
</dbReference>
<dbReference type="InterPro" id="IPR017938">
    <property type="entry name" value="Riboflavin_synthase-like_b-brl"/>
</dbReference>
<reference evidence="6" key="1">
    <citation type="journal article" date="2019" name="Int. J. Syst. Evol. Microbiol.">
        <title>The Global Catalogue of Microorganisms (GCM) 10K type strain sequencing project: providing services to taxonomists for standard genome sequencing and annotation.</title>
        <authorList>
            <consortium name="The Broad Institute Genomics Platform"/>
            <consortium name="The Broad Institute Genome Sequencing Center for Infectious Disease"/>
            <person name="Wu L."/>
            <person name="Ma J."/>
        </authorList>
    </citation>
    <scope>NUCLEOTIDE SEQUENCE [LARGE SCALE GENOMIC DNA]</scope>
    <source>
        <strain evidence="6">JCM 17933</strain>
    </source>
</reference>
<dbReference type="Pfam" id="PF00970">
    <property type="entry name" value="FAD_binding_6"/>
    <property type="match status" value="1"/>
</dbReference>
<feature type="domain" description="FAD-binding FR-type" evidence="4">
    <location>
        <begin position="5"/>
        <end position="106"/>
    </location>
</feature>
<dbReference type="PROSITE" id="PS51384">
    <property type="entry name" value="FAD_FR"/>
    <property type="match status" value="1"/>
</dbReference>
<dbReference type="InterPro" id="IPR039261">
    <property type="entry name" value="FNR_nucleotide-bd"/>
</dbReference>
<dbReference type="SUPFAM" id="SSF63380">
    <property type="entry name" value="Riboflavin synthase domain-like"/>
    <property type="match status" value="1"/>
</dbReference>
<evidence type="ECO:0000256" key="3">
    <source>
        <dbReference type="ARBA" id="ARBA00023014"/>
    </source>
</evidence>
<dbReference type="EMBL" id="BAABHF010000016">
    <property type="protein sequence ID" value="GAA4490993.1"/>
    <property type="molecule type" value="Genomic_DNA"/>
</dbReference>
<dbReference type="PRINTS" id="PR00410">
    <property type="entry name" value="PHEHYDRXLASE"/>
</dbReference>
<dbReference type="PANTHER" id="PTHR47354">
    <property type="entry name" value="NADH OXIDOREDUCTASE HCR"/>
    <property type="match status" value="1"/>
</dbReference>
<dbReference type="CDD" id="cd06217">
    <property type="entry name" value="FNR_iron_sulfur_binding_3"/>
    <property type="match status" value="1"/>
</dbReference>
<dbReference type="InterPro" id="IPR001433">
    <property type="entry name" value="OxRdtase_FAD/NAD-bd"/>
</dbReference>
<dbReference type="PANTHER" id="PTHR47354:SF5">
    <property type="entry name" value="PROTEIN RFBI"/>
    <property type="match status" value="1"/>
</dbReference>
<proteinExistence type="predicted"/>
<dbReference type="InterPro" id="IPR050415">
    <property type="entry name" value="MRET"/>
</dbReference>
<dbReference type="SUPFAM" id="SSF52343">
    <property type="entry name" value="Ferredoxin reductase-like, C-terminal NADP-linked domain"/>
    <property type="match status" value="1"/>
</dbReference>
<dbReference type="InterPro" id="IPR017927">
    <property type="entry name" value="FAD-bd_FR_type"/>
</dbReference>
<evidence type="ECO:0000313" key="6">
    <source>
        <dbReference type="Proteomes" id="UP001500503"/>
    </source>
</evidence>
<keyword evidence="6" id="KW-1185">Reference proteome</keyword>
<keyword evidence="3" id="KW-0411">Iron-sulfur</keyword>
<accession>A0ABP8PT91</accession>
<keyword evidence="2" id="KW-0479">Metal-binding</keyword>
<evidence type="ECO:0000259" key="4">
    <source>
        <dbReference type="PROSITE" id="PS51384"/>
    </source>
</evidence>
<sequence>MALPTPWQTATVTDIRAETRTAKTFRLELADPRRHLAGQHYVVRLTAPDGYRAQRSYSVASAPDDRAIELTVELLPGGEVSGFLHEVVEVGDELEVRGPIGGFFAWDDESPILGVAGGSGVVPLMSMLRHSRAQGHPDLVQLVVSVRTPADLYYAGEITGPETTIVHTRQAPAGSHRPAGRLSAGDLEPILDADREIYVCGSPGFCDGATALLLDLGVDTHRIRVERFGPTR</sequence>
<comment type="cofactor">
    <cofactor evidence="1">
        <name>FAD</name>
        <dbReference type="ChEBI" id="CHEBI:57692"/>
    </cofactor>
</comment>